<gene>
    <name evidence="5" type="ORF">PGLA1383_LOCUS22458</name>
</gene>
<keyword evidence="6" id="KW-1185">Reference proteome</keyword>
<dbReference type="EMBL" id="CAJNNV010016248">
    <property type="protein sequence ID" value="CAE8604290.1"/>
    <property type="molecule type" value="Genomic_DNA"/>
</dbReference>
<feature type="compositionally biased region" description="Low complexity" evidence="2">
    <location>
        <begin position="114"/>
        <end position="127"/>
    </location>
</feature>
<feature type="region of interest" description="Disordered" evidence="2">
    <location>
        <begin position="106"/>
        <end position="140"/>
    </location>
</feature>
<feature type="non-terminal residue" evidence="5">
    <location>
        <position position="1"/>
    </location>
</feature>
<keyword evidence="3" id="KW-0732">Signal</keyword>
<organism evidence="5 6">
    <name type="scientific">Polarella glacialis</name>
    <name type="common">Dinoflagellate</name>
    <dbReference type="NCBI Taxonomy" id="89957"/>
    <lineage>
        <taxon>Eukaryota</taxon>
        <taxon>Sar</taxon>
        <taxon>Alveolata</taxon>
        <taxon>Dinophyceae</taxon>
        <taxon>Suessiales</taxon>
        <taxon>Suessiaceae</taxon>
        <taxon>Polarella</taxon>
    </lineage>
</organism>
<name>A0A813EQK8_POLGL</name>
<reference evidence="5" key="1">
    <citation type="submission" date="2021-02" db="EMBL/GenBank/DDBJ databases">
        <authorList>
            <person name="Dougan E. K."/>
            <person name="Rhodes N."/>
            <person name="Thang M."/>
            <person name="Chan C."/>
        </authorList>
    </citation>
    <scope>NUCLEOTIDE SEQUENCE</scope>
</reference>
<evidence type="ECO:0000313" key="6">
    <source>
        <dbReference type="Proteomes" id="UP000654075"/>
    </source>
</evidence>
<evidence type="ECO:0000313" key="5">
    <source>
        <dbReference type="EMBL" id="CAE8604290.1"/>
    </source>
</evidence>
<keyword evidence="1" id="KW-0560">Oxidoreductase</keyword>
<evidence type="ECO:0000256" key="1">
    <source>
        <dbReference type="ARBA" id="ARBA00023002"/>
    </source>
</evidence>
<dbReference type="OrthoDB" id="429078at2759"/>
<feature type="chain" id="PRO_5032332018" description="TauD/TfdA-like domain-containing protein" evidence="3">
    <location>
        <begin position="18"/>
        <end position="488"/>
    </location>
</feature>
<comment type="caution">
    <text evidence="5">The sequence shown here is derived from an EMBL/GenBank/DDBJ whole genome shotgun (WGS) entry which is preliminary data.</text>
</comment>
<sequence length="488" mass="52846">NSHLLLMLLVSPGVSHVVPRSASTAPPPPALQRRNSVWRQGAGRREGFWGTFSSHKVSSGLQVVQAGAAALACCACRRCAGFLRPAGELGPARARARSASSRTVVFSHPGDVDNNNSNNNNTTTTSTADASAEQSTAPPPLRSVRRIRLDETAMRGFQEDFFACVRSDEEFLWNALTQPAATERAVSRSFKRVVQWMPQDTLDELLRFFVDPAAPCALWISGLPIDPEIPPTPALPGEFRLPICEAWLLGVARVLGVPYGMLGFYTGNARGGLIRDLSPKPGLGGINQPHIRLNFHRDVPACVTGSDSEPDGFLLLAARGDPGHQAQTLVCASALLASRLSPAELAALRRSPVQTECVRHAGGQVTPYGPPFYSVQGSELDPQITLFYIPDHKDFSYRIVSADPETQTAYGHAVDLASELCDEVDLQAGDMLVINNARCNHGRTPFAPQLDGTDRWLLKTFVRAAGWRRPSQLGGAEGPLRWPNLLLK</sequence>
<dbReference type="InterPro" id="IPR042098">
    <property type="entry name" value="TauD-like_sf"/>
</dbReference>
<evidence type="ECO:0000256" key="3">
    <source>
        <dbReference type="SAM" id="SignalP"/>
    </source>
</evidence>
<accession>A0A813EQK8</accession>
<dbReference type="SUPFAM" id="SSF51197">
    <property type="entry name" value="Clavaminate synthase-like"/>
    <property type="match status" value="1"/>
</dbReference>
<protein>
    <recommendedName>
        <fullName evidence="4">TauD/TfdA-like domain-containing protein</fullName>
    </recommendedName>
</protein>
<proteinExistence type="predicted"/>
<dbReference type="Gene3D" id="3.60.130.10">
    <property type="entry name" value="Clavaminate synthase-like"/>
    <property type="match status" value="1"/>
</dbReference>
<evidence type="ECO:0000259" key="4">
    <source>
        <dbReference type="Pfam" id="PF02668"/>
    </source>
</evidence>
<feature type="signal peptide" evidence="3">
    <location>
        <begin position="1"/>
        <end position="17"/>
    </location>
</feature>
<dbReference type="Pfam" id="PF02668">
    <property type="entry name" value="TauD"/>
    <property type="match status" value="1"/>
</dbReference>
<evidence type="ECO:0000256" key="2">
    <source>
        <dbReference type="SAM" id="MobiDB-lite"/>
    </source>
</evidence>
<dbReference type="GO" id="GO:0016491">
    <property type="term" value="F:oxidoreductase activity"/>
    <property type="evidence" value="ECO:0007669"/>
    <property type="project" value="UniProtKB-KW"/>
</dbReference>
<dbReference type="AlphaFoldDB" id="A0A813EQK8"/>
<dbReference type="Proteomes" id="UP000654075">
    <property type="component" value="Unassembled WGS sequence"/>
</dbReference>
<feature type="domain" description="TauD/TfdA-like" evidence="4">
    <location>
        <begin position="251"/>
        <end position="459"/>
    </location>
</feature>
<dbReference type="InterPro" id="IPR003819">
    <property type="entry name" value="TauD/TfdA-like"/>
</dbReference>